<evidence type="ECO:0000256" key="2">
    <source>
        <dbReference type="ARBA" id="ARBA00008025"/>
    </source>
</evidence>
<feature type="domain" description="Longin" evidence="6">
    <location>
        <begin position="7"/>
        <end position="91"/>
    </location>
</feature>
<sequence length="260" mass="28888">MISNPNLIFYACIAKGPTILAEFSSKEEGIKSLAQKCIEKTPPFHSMFSHTVSKRTYTFLIDGPFAYFIIFHEDLEKSESFWFLNRLKCAFEDFLETGLIVGTDNMTPTCLQSYFDPIFSEIMALDMELVTSPSKESQDPSLDSNKGKGTAVAPLLGSPSKGLKKKKRLSGLEVNGGEAKDAGGGIGMENKVDVADDFRDFPVSMQKSVGCYYMGGGDRQKAKQLWRKHVWVVLILDLVVCVTLFGIWLMVCRGFQCIDG</sequence>
<dbReference type="Gramene" id="EOY23573">
    <property type="protein sequence ID" value="EOY23573"/>
    <property type="gene ID" value="TCM_015425"/>
</dbReference>
<name>A0A061G2G4_THECC</name>
<dbReference type="InParanoid" id="A0A061G2G4"/>
<dbReference type="FunCoup" id="A0A061G2G4">
    <property type="interactions" value="126"/>
</dbReference>
<dbReference type="GO" id="GO:0016020">
    <property type="term" value="C:membrane"/>
    <property type="evidence" value="ECO:0007669"/>
    <property type="project" value="UniProtKB-SubCell"/>
</dbReference>
<protein>
    <submittedName>
        <fullName evidence="7">SNARE-like superfamily protein, putative</fullName>
    </submittedName>
</protein>
<dbReference type="eggNOG" id="ENOG502RYW5">
    <property type="taxonomic scope" value="Eukaryota"/>
</dbReference>
<feature type="region of interest" description="Disordered" evidence="4">
    <location>
        <begin position="133"/>
        <end position="163"/>
    </location>
</feature>
<dbReference type="InterPro" id="IPR010908">
    <property type="entry name" value="Longin_dom"/>
</dbReference>
<organism evidence="7 8">
    <name type="scientific">Theobroma cacao</name>
    <name type="common">Cacao</name>
    <name type="synonym">Cocoa</name>
    <dbReference type="NCBI Taxonomy" id="3641"/>
    <lineage>
        <taxon>Eukaryota</taxon>
        <taxon>Viridiplantae</taxon>
        <taxon>Streptophyta</taxon>
        <taxon>Embryophyta</taxon>
        <taxon>Tracheophyta</taxon>
        <taxon>Spermatophyta</taxon>
        <taxon>Magnoliopsida</taxon>
        <taxon>eudicotyledons</taxon>
        <taxon>Gunneridae</taxon>
        <taxon>Pentapetalae</taxon>
        <taxon>rosids</taxon>
        <taxon>malvids</taxon>
        <taxon>Malvales</taxon>
        <taxon>Malvaceae</taxon>
        <taxon>Byttnerioideae</taxon>
        <taxon>Theobroma</taxon>
    </lineage>
</organism>
<comment type="subcellular location">
    <subcellularLocation>
        <location evidence="1">Membrane</location>
    </subcellularLocation>
</comment>
<reference evidence="7 8" key="1">
    <citation type="journal article" date="2013" name="Genome Biol.">
        <title>The genome sequence of the most widely cultivated cacao type and its use to identify candidate genes regulating pod color.</title>
        <authorList>
            <person name="Motamayor J.C."/>
            <person name="Mockaitis K."/>
            <person name="Schmutz J."/>
            <person name="Haiminen N."/>
            <person name="Iii D.L."/>
            <person name="Cornejo O."/>
            <person name="Findley S.D."/>
            <person name="Zheng P."/>
            <person name="Utro F."/>
            <person name="Royaert S."/>
            <person name="Saski C."/>
            <person name="Jenkins J."/>
            <person name="Podicheti R."/>
            <person name="Zhao M."/>
            <person name="Scheffler B.E."/>
            <person name="Stack J.C."/>
            <person name="Feltus F.A."/>
            <person name="Mustiga G.M."/>
            <person name="Amores F."/>
            <person name="Phillips W."/>
            <person name="Marelli J.P."/>
            <person name="May G.D."/>
            <person name="Shapiro H."/>
            <person name="Ma J."/>
            <person name="Bustamante C.D."/>
            <person name="Schnell R.J."/>
            <person name="Main D."/>
            <person name="Gilbert D."/>
            <person name="Parida L."/>
            <person name="Kuhn D.N."/>
        </authorList>
    </citation>
    <scope>NUCLEOTIDE SEQUENCE [LARGE SCALE GENOMIC DNA]</scope>
    <source>
        <strain evidence="8">cv. Matina 1-6</strain>
    </source>
</reference>
<dbReference type="PANTHER" id="PTHR47461">
    <property type="entry name" value="PHYTOLONGIN PHYL1.2"/>
    <property type="match status" value="1"/>
</dbReference>
<dbReference type="OMA" id="QKAKQVW"/>
<accession>A0A061G2G4</accession>
<gene>
    <name evidence="7" type="ORF">TCM_015425</name>
</gene>
<keyword evidence="5" id="KW-0812">Transmembrane</keyword>
<keyword evidence="3 5" id="KW-0472">Membrane</keyword>
<dbReference type="PANTHER" id="PTHR47461:SF3">
    <property type="entry name" value="PHYTOLONGIN PHYL2.2"/>
    <property type="match status" value="1"/>
</dbReference>
<dbReference type="Gene3D" id="3.30.450.50">
    <property type="entry name" value="Longin domain"/>
    <property type="match status" value="1"/>
</dbReference>
<dbReference type="SMART" id="SM01270">
    <property type="entry name" value="Longin"/>
    <property type="match status" value="1"/>
</dbReference>
<keyword evidence="5" id="KW-1133">Transmembrane helix</keyword>
<keyword evidence="8" id="KW-1185">Reference proteome</keyword>
<evidence type="ECO:0000259" key="6">
    <source>
        <dbReference type="PROSITE" id="PS50859"/>
    </source>
</evidence>
<proteinExistence type="inferred from homology"/>
<evidence type="ECO:0000256" key="5">
    <source>
        <dbReference type="SAM" id="Phobius"/>
    </source>
</evidence>
<evidence type="ECO:0000313" key="8">
    <source>
        <dbReference type="Proteomes" id="UP000026915"/>
    </source>
</evidence>
<feature type="compositionally biased region" description="Polar residues" evidence="4">
    <location>
        <begin position="133"/>
        <end position="144"/>
    </location>
</feature>
<dbReference type="AlphaFoldDB" id="A0A061G2G4"/>
<dbReference type="HOGENOM" id="CLU_088757_0_0_1"/>
<evidence type="ECO:0000256" key="3">
    <source>
        <dbReference type="ARBA" id="ARBA00023136"/>
    </source>
</evidence>
<dbReference type="InterPro" id="IPR011012">
    <property type="entry name" value="Longin-like_dom_sf"/>
</dbReference>
<dbReference type="Proteomes" id="UP000026915">
    <property type="component" value="Chromosome 3"/>
</dbReference>
<evidence type="ECO:0000256" key="1">
    <source>
        <dbReference type="ARBA" id="ARBA00004370"/>
    </source>
</evidence>
<comment type="similarity">
    <text evidence="2">Belongs to the synaptobrevin family.</text>
</comment>
<dbReference type="SUPFAM" id="SSF64356">
    <property type="entry name" value="SNARE-like"/>
    <property type="match status" value="1"/>
</dbReference>
<evidence type="ECO:0000256" key="4">
    <source>
        <dbReference type="SAM" id="MobiDB-lite"/>
    </source>
</evidence>
<evidence type="ECO:0000313" key="7">
    <source>
        <dbReference type="EMBL" id="EOY23573.1"/>
    </source>
</evidence>
<dbReference type="EMBL" id="CM001881">
    <property type="protein sequence ID" value="EOY23573.1"/>
    <property type="molecule type" value="Genomic_DNA"/>
</dbReference>
<feature type="transmembrane region" description="Helical" evidence="5">
    <location>
        <begin position="229"/>
        <end position="251"/>
    </location>
</feature>
<dbReference type="InterPro" id="IPR044783">
    <property type="entry name" value="PHYL"/>
</dbReference>
<dbReference type="PROSITE" id="PS50859">
    <property type="entry name" value="LONGIN"/>
    <property type="match status" value="1"/>
</dbReference>